<accession>A0A5C6RS31</accession>
<name>A0A5C6RS31_9BACT</name>
<gene>
    <name evidence="1" type="ORF">FRY97_07400</name>
</gene>
<keyword evidence="2" id="KW-1185">Reference proteome</keyword>
<evidence type="ECO:0000313" key="2">
    <source>
        <dbReference type="Proteomes" id="UP000321580"/>
    </source>
</evidence>
<dbReference type="EMBL" id="VOOR01000012">
    <property type="protein sequence ID" value="TXB64112.1"/>
    <property type="molecule type" value="Genomic_DNA"/>
</dbReference>
<dbReference type="AlphaFoldDB" id="A0A5C6RS31"/>
<dbReference type="RefSeq" id="WP_147166811.1">
    <property type="nucleotide sequence ID" value="NZ_VOOR01000012.1"/>
</dbReference>
<comment type="caution">
    <text evidence="1">The sequence shown here is derived from an EMBL/GenBank/DDBJ whole genome shotgun (WGS) entry which is preliminary data.</text>
</comment>
<protein>
    <submittedName>
        <fullName evidence="1">Uncharacterized protein</fullName>
    </submittedName>
</protein>
<reference evidence="1 2" key="1">
    <citation type="submission" date="2019-08" db="EMBL/GenBank/DDBJ databases">
        <title>Genome of Phaeodactylibacter luteus.</title>
        <authorList>
            <person name="Bowman J.P."/>
        </authorList>
    </citation>
    <scope>NUCLEOTIDE SEQUENCE [LARGE SCALE GENOMIC DNA]</scope>
    <source>
        <strain evidence="1 2">KCTC 42180</strain>
    </source>
</reference>
<dbReference type="Proteomes" id="UP000321580">
    <property type="component" value="Unassembled WGS sequence"/>
</dbReference>
<sequence>MRLVSVFYGSHEISVHNNMWTGVESVRYNGEKVASQFSWFGAVHKFTVEEDGQLVDYEVEVGFTLSGIGVNIWRNENPILLGLSRGTCKA</sequence>
<organism evidence="1 2">
    <name type="scientific">Phaeodactylibacter luteus</name>
    <dbReference type="NCBI Taxonomy" id="1564516"/>
    <lineage>
        <taxon>Bacteria</taxon>
        <taxon>Pseudomonadati</taxon>
        <taxon>Bacteroidota</taxon>
        <taxon>Saprospiria</taxon>
        <taxon>Saprospirales</taxon>
        <taxon>Haliscomenobacteraceae</taxon>
        <taxon>Phaeodactylibacter</taxon>
    </lineage>
</organism>
<evidence type="ECO:0000313" key="1">
    <source>
        <dbReference type="EMBL" id="TXB64112.1"/>
    </source>
</evidence>
<dbReference type="OrthoDB" id="1492845at2"/>
<proteinExistence type="predicted"/>